<dbReference type="PROSITE" id="PS51257">
    <property type="entry name" value="PROKAR_LIPOPROTEIN"/>
    <property type="match status" value="1"/>
</dbReference>
<keyword evidence="1" id="KW-0732">Signal</keyword>
<dbReference type="Proteomes" id="UP001595789">
    <property type="component" value="Unassembled WGS sequence"/>
</dbReference>
<comment type="caution">
    <text evidence="2">The sequence shown here is derived from an EMBL/GenBank/DDBJ whole genome shotgun (WGS) entry which is preliminary data.</text>
</comment>
<evidence type="ECO:0000256" key="1">
    <source>
        <dbReference type="SAM" id="SignalP"/>
    </source>
</evidence>
<feature type="chain" id="PRO_5045888325" description="Type 1 periplasmic binding fold superfamily protein" evidence="1">
    <location>
        <begin position="25"/>
        <end position="186"/>
    </location>
</feature>
<organism evidence="2 3">
    <name type="scientific">Pedobacter lithocola</name>
    <dbReference type="NCBI Taxonomy" id="1908239"/>
    <lineage>
        <taxon>Bacteria</taxon>
        <taxon>Pseudomonadati</taxon>
        <taxon>Bacteroidota</taxon>
        <taxon>Sphingobacteriia</taxon>
        <taxon>Sphingobacteriales</taxon>
        <taxon>Sphingobacteriaceae</taxon>
        <taxon>Pedobacter</taxon>
    </lineage>
</organism>
<name>A0ABV8PI51_9SPHI</name>
<evidence type="ECO:0000313" key="2">
    <source>
        <dbReference type="EMBL" id="MFC4213376.1"/>
    </source>
</evidence>
<evidence type="ECO:0000313" key="3">
    <source>
        <dbReference type="Proteomes" id="UP001595789"/>
    </source>
</evidence>
<sequence>MIKNKLKLGLIAAAAIVMSISACKKDKEVPEPDENELITKVSLKFTNSTNASDIATVTWTDPDGDGGVAPTIGTLNLKANTSYNFEVSEVLNETAAPADRNVLSEITSESFEHLWVYKPATGLNLTLVRTDKDKNNLEIGIKGTAAAGAISSGSLQVVLRHQPGAKNGTEAPGSTDFSAAIPVSIK</sequence>
<reference evidence="3" key="1">
    <citation type="journal article" date="2019" name="Int. J. Syst. Evol. Microbiol.">
        <title>The Global Catalogue of Microorganisms (GCM) 10K type strain sequencing project: providing services to taxonomists for standard genome sequencing and annotation.</title>
        <authorList>
            <consortium name="The Broad Institute Genomics Platform"/>
            <consortium name="The Broad Institute Genome Sequencing Center for Infectious Disease"/>
            <person name="Wu L."/>
            <person name="Ma J."/>
        </authorList>
    </citation>
    <scope>NUCLEOTIDE SEQUENCE [LARGE SCALE GENOMIC DNA]</scope>
    <source>
        <strain evidence="3">CCM 8691</strain>
    </source>
</reference>
<protein>
    <recommendedName>
        <fullName evidence="4">Type 1 periplasmic binding fold superfamily protein</fullName>
    </recommendedName>
</protein>
<keyword evidence="3" id="KW-1185">Reference proteome</keyword>
<evidence type="ECO:0008006" key="4">
    <source>
        <dbReference type="Google" id="ProtNLM"/>
    </source>
</evidence>
<dbReference type="RefSeq" id="WP_378988524.1">
    <property type="nucleotide sequence ID" value="NZ_JBHSBW010000016.1"/>
</dbReference>
<proteinExistence type="predicted"/>
<accession>A0ABV8PI51</accession>
<feature type="signal peptide" evidence="1">
    <location>
        <begin position="1"/>
        <end position="24"/>
    </location>
</feature>
<gene>
    <name evidence="2" type="ORF">ACFOWA_19445</name>
</gene>
<dbReference type="EMBL" id="JBHSBW010000016">
    <property type="protein sequence ID" value="MFC4213376.1"/>
    <property type="molecule type" value="Genomic_DNA"/>
</dbReference>